<evidence type="ECO:0000313" key="3">
    <source>
        <dbReference type="Proteomes" id="UP000502415"/>
    </source>
</evidence>
<keyword evidence="1" id="KW-1133">Transmembrane helix</keyword>
<name>A0A7Z2VV26_9BURK</name>
<accession>A0A7Z2VV26</accession>
<keyword evidence="1" id="KW-0812">Transmembrane</keyword>
<keyword evidence="1" id="KW-0472">Membrane</keyword>
<dbReference type="Proteomes" id="UP000502415">
    <property type="component" value="Chromosome"/>
</dbReference>
<feature type="transmembrane region" description="Helical" evidence="1">
    <location>
        <begin position="29"/>
        <end position="48"/>
    </location>
</feature>
<sequence>MTTMTMWTAIGALAIGVLSMVAYARRRRWIDALLAAVAALALAGLAGADLVTLPRTAADAAGTLTLAPAAWDAGTPPDLNGVTRLRLQGDGLRAAQWRDLPALPLDWKPPDTPALRLDFPSAVALGRIFTLRLERSWQAPGRLQLLAENGQVLAEDKGSGPLAVQWLPPLAENVVLRARLFDGAGKIVDEGPVPLRVTAPLPLQVRGRFGAPSFDLRALDDLLAGSGAVIDWQVALGKALSRSETARAPMTQPDLEIVDAAWFEHAGDAARAAVLARVAEGGRLLVLGANAADAGLWSRSVGLPLRPQPADRTVGALALASAAWNPNETGTSAGAAAAWSGAGGIWTRGWRQGRIGWLGVGGWHRLSISEPRRLALWWQDVLDRLDVRRRQDLAWLDPDEMPLPRQRLALCARGDGLARTDAVAFPALGQALPWQRRADLVDAACVALWPRRSGWLAVQARRVPQSAAVQAAREGAGQSAPEAHAVYVYRDGDWPLWQRAQRRDATLAYAARTPAPATSATRPLPAWPFGVAFALAMLGLWWRERR</sequence>
<protein>
    <submittedName>
        <fullName evidence="2">Uncharacterized protein</fullName>
    </submittedName>
</protein>
<dbReference type="KEGG" id="mfy:HH212_06490"/>
<dbReference type="RefSeq" id="WP_169434669.1">
    <property type="nucleotide sequence ID" value="NZ_CP051685.1"/>
</dbReference>
<proteinExistence type="predicted"/>
<feature type="transmembrane region" description="Helical" evidence="1">
    <location>
        <begin position="6"/>
        <end position="24"/>
    </location>
</feature>
<evidence type="ECO:0000256" key="1">
    <source>
        <dbReference type="SAM" id="Phobius"/>
    </source>
</evidence>
<keyword evidence="3" id="KW-1185">Reference proteome</keyword>
<gene>
    <name evidence="2" type="ORF">HH212_06490</name>
</gene>
<organism evidence="2 3">
    <name type="scientific">Massilia forsythiae</name>
    <dbReference type="NCBI Taxonomy" id="2728020"/>
    <lineage>
        <taxon>Bacteria</taxon>
        <taxon>Pseudomonadati</taxon>
        <taxon>Pseudomonadota</taxon>
        <taxon>Betaproteobacteria</taxon>
        <taxon>Burkholderiales</taxon>
        <taxon>Oxalobacteraceae</taxon>
        <taxon>Telluria group</taxon>
        <taxon>Massilia</taxon>
    </lineage>
</organism>
<feature type="transmembrane region" description="Helical" evidence="1">
    <location>
        <begin position="524"/>
        <end position="542"/>
    </location>
</feature>
<dbReference type="AlphaFoldDB" id="A0A7Z2VV26"/>
<evidence type="ECO:0000313" key="2">
    <source>
        <dbReference type="EMBL" id="QJD99718.1"/>
    </source>
</evidence>
<dbReference type="EMBL" id="CP051685">
    <property type="protein sequence ID" value="QJD99718.1"/>
    <property type="molecule type" value="Genomic_DNA"/>
</dbReference>
<reference evidence="2 3" key="1">
    <citation type="submission" date="2020-04" db="EMBL/GenBank/DDBJ databases">
        <title>Genome sequencing of novel species.</title>
        <authorList>
            <person name="Heo J."/>
            <person name="Kim S.-J."/>
            <person name="Kim J.-S."/>
            <person name="Hong S.-B."/>
            <person name="Kwon S.-W."/>
        </authorList>
    </citation>
    <scope>NUCLEOTIDE SEQUENCE [LARGE SCALE GENOMIC DNA]</scope>
    <source>
        <strain evidence="2 3">GN2-R2</strain>
    </source>
</reference>